<comment type="pathway">
    <text evidence="3 20">Nucleotide-sugar biosynthesis; UDP-N-acetyl-alpha-D-glucosamine biosynthesis; UDP-N-acetyl-alpha-D-glucosamine from N-acetyl-alpha-D-glucosamine 1-phosphate: step 1/1.</text>
</comment>
<reference evidence="24" key="1">
    <citation type="submission" date="2019-11" db="EMBL/GenBank/DDBJ databases">
        <title>Genome sequence of Heliorestis convoluta strain HH, an alkaliphilic and minimalistic phototrophic bacterium from a soda lake in Egypt.</title>
        <authorList>
            <person name="Dewey E.D."/>
            <person name="Stokes L.M."/>
            <person name="Burchell B.M."/>
            <person name="Shaffer K.N."/>
            <person name="Huntington A.M."/>
            <person name="Baker J.M."/>
            <person name="Nadendla S."/>
            <person name="Giglio M.G."/>
            <person name="Touchman J.W."/>
            <person name="Blankenship R.E."/>
            <person name="Madigan M.T."/>
            <person name="Sattley W.M."/>
        </authorList>
    </citation>
    <scope>NUCLEOTIDE SEQUENCE [LARGE SCALE GENOMIC DNA]</scope>
    <source>
        <strain evidence="24">HH</strain>
    </source>
</reference>
<comment type="pathway">
    <text evidence="2 20">Nucleotide-sugar biosynthesis; UDP-N-acetyl-alpha-D-glucosamine biosynthesis; N-acetyl-alpha-D-glucosamine 1-phosphate from alpha-D-glucosamine 6-phosphate (route II): step 2/2.</text>
</comment>
<feature type="domain" description="Mannose-1-phosphate guanyltransferase C-terminal" evidence="22">
    <location>
        <begin position="264"/>
        <end position="345"/>
    </location>
</feature>
<keyword evidence="8 20" id="KW-0548">Nucleotidyltransferase</keyword>
<dbReference type="GO" id="GO:0000902">
    <property type="term" value="P:cell morphogenesis"/>
    <property type="evidence" value="ECO:0007669"/>
    <property type="project" value="UniProtKB-UniRule"/>
</dbReference>
<evidence type="ECO:0000256" key="5">
    <source>
        <dbReference type="ARBA" id="ARBA00007947"/>
    </source>
</evidence>
<evidence type="ECO:0000256" key="8">
    <source>
        <dbReference type="ARBA" id="ARBA00022695"/>
    </source>
</evidence>
<feature type="binding site" evidence="20">
    <location>
        <position position="404"/>
    </location>
    <ligand>
        <name>acetyl-CoA</name>
        <dbReference type="ChEBI" id="CHEBI:57288"/>
    </ligand>
</feature>
<dbReference type="PANTHER" id="PTHR43584:SF3">
    <property type="entry name" value="BIFUNCTIONAL PROTEIN GLMU"/>
    <property type="match status" value="1"/>
</dbReference>
<dbReference type="Gene3D" id="3.90.550.10">
    <property type="entry name" value="Spore Coat Polysaccharide Biosynthesis Protein SpsA, Chain A"/>
    <property type="match status" value="1"/>
</dbReference>
<keyword evidence="11 20" id="KW-0460">Magnesium</keyword>
<dbReference type="UniPathway" id="UPA00113">
    <property type="reaction ID" value="UER00532"/>
</dbReference>
<gene>
    <name evidence="20 23" type="primary">glmU</name>
    <name evidence="23" type="ORF">FTV88_2606</name>
</gene>
<dbReference type="RefSeq" id="WP_153725816.1">
    <property type="nucleotide sequence ID" value="NZ_CP045875.1"/>
</dbReference>
<evidence type="ECO:0000256" key="16">
    <source>
        <dbReference type="ARBA" id="ARBA00023316"/>
    </source>
</evidence>
<keyword evidence="9 20" id="KW-0479">Metal-binding</keyword>
<dbReference type="UniPathway" id="UPA00973"/>
<evidence type="ECO:0000256" key="4">
    <source>
        <dbReference type="ARBA" id="ARBA00007707"/>
    </source>
</evidence>
<dbReference type="NCBIfam" id="NF010934">
    <property type="entry name" value="PRK14354.1"/>
    <property type="match status" value="1"/>
</dbReference>
<feature type="domain" description="Nucleotidyl transferase" evidence="21">
    <location>
        <begin position="6"/>
        <end position="251"/>
    </location>
</feature>
<feature type="region of interest" description="Pyrophosphorylase" evidence="20">
    <location>
        <begin position="1"/>
        <end position="229"/>
    </location>
</feature>
<dbReference type="Pfam" id="PF00132">
    <property type="entry name" value="Hexapep"/>
    <property type="match status" value="1"/>
</dbReference>
<comment type="cofactor">
    <cofactor evidence="20">
        <name>Mg(2+)</name>
        <dbReference type="ChEBI" id="CHEBI:18420"/>
    </cofactor>
    <text evidence="20">Binds 1 Mg(2+) ion per subunit.</text>
</comment>
<keyword evidence="24" id="KW-1185">Reference proteome</keyword>
<evidence type="ECO:0000256" key="17">
    <source>
        <dbReference type="ARBA" id="ARBA00048247"/>
    </source>
</evidence>
<evidence type="ECO:0000256" key="20">
    <source>
        <dbReference type="HAMAP-Rule" id="MF_01631"/>
    </source>
</evidence>
<evidence type="ECO:0000256" key="7">
    <source>
        <dbReference type="ARBA" id="ARBA00022679"/>
    </source>
</evidence>
<evidence type="ECO:0000256" key="12">
    <source>
        <dbReference type="ARBA" id="ARBA00022960"/>
    </source>
</evidence>
<feature type="binding site" evidence="20">
    <location>
        <position position="23"/>
    </location>
    <ligand>
        <name>UDP-N-acetyl-alpha-D-glucosamine</name>
        <dbReference type="ChEBI" id="CHEBI:57705"/>
    </ligand>
</feature>
<keyword evidence="10 20" id="KW-0677">Repeat</keyword>
<comment type="catalytic activity">
    <reaction evidence="17 20">
        <text>alpha-D-glucosamine 1-phosphate + acetyl-CoA = N-acetyl-alpha-D-glucosamine 1-phosphate + CoA + H(+)</text>
        <dbReference type="Rhea" id="RHEA:13725"/>
        <dbReference type="ChEBI" id="CHEBI:15378"/>
        <dbReference type="ChEBI" id="CHEBI:57287"/>
        <dbReference type="ChEBI" id="CHEBI:57288"/>
        <dbReference type="ChEBI" id="CHEBI:57776"/>
        <dbReference type="ChEBI" id="CHEBI:58516"/>
        <dbReference type="EC" id="2.3.1.157"/>
    </reaction>
</comment>
<feature type="binding site" evidence="20">
    <location>
        <position position="103"/>
    </location>
    <ligand>
        <name>Mg(2+)</name>
        <dbReference type="ChEBI" id="CHEBI:18420"/>
    </ligand>
</feature>
<evidence type="ECO:0000259" key="21">
    <source>
        <dbReference type="Pfam" id="PF00483"/>
    </source>
</evidence>
<keyword evidence="7 20" id="KW-0808">Transferase</keyword>
<keyword evidence="12 20" id="KW-0133">Cell shape</keyword>
<dbReference type="InterPro" id="IPR050065">
    <property type="entry name" value="GlmU-like"/>
</dbReference>
<dbReference type="Pfam" id="PF25087">
    <property type="entry name" value="GMPPB_C"/>
    <property type="match status" value="1"/>
</dbReference>
<feature type="binding site" evidence="20">
    <location>
        <position position="350"/>
    </location>
    <ligand>
        <name>UDP-N-acetyl-alpha-D-glucosamine</name>
        <dbReference type="ChEBI" id="CHEBI:57705"/>
    </ligand>
</feature>
<feature type="binding site" evidence="20">
    <location>
        <position position="73"/>
    </location>
    <ligand>
        <name>UDP-N-acetyl-alpha-D-glucosamine</name>
        <dbReference type="ChEBI" id="CHEBI:57705"/>
    </ligand>
</feature>
<comment type="subcellular location">
    <subcellularLocation>
        <location evidence="1 20">Cytoplasm</location>
    </subcellularLocation>
</comment>
<feature type="binding site" evidence="20">
    <location>
        <position position="439"/>
    </location>
    <ligand>
        <name>acetyl-CoA</name>
        <dbReference type="ChEBI" id="CHEBI:57288"/>
    </ligand>
</feature>
<feature type="binding site" evidence="20">
    <location>
        <begin position="78"/>
        <end position="79"/>
    </location>
    <ligand>
        <name>UDP-N-acetyl-alpha-D-glucosamine</name>
        <dbReference type="ChEBI" id="CHEBI:57705"/>
    </ligand>
</feature>
<dbReference type="GO" id="GO:0016020">
    <property type="term" value="C:membrane"/>
    <property type="evidence" value="ECO:0007669"/>
    <property type="project" value="GOC"/>
</dbReference>
<evidence type="ECO:0000256" key="9">
    <source>
        <dbReference type="ARBA" id="ARBA00022723"/>
    </source>
</evidence>
<feature type="binding site" evidence="20">
    <location>
        <position position="227"/>
    </location>
    <ligand>
        <name>Mg(2+)</name>
        <dbReference type="ChEBI" id="CHEBI:18420"/>
    </ligand>
</feature>
<feature type="binding site" evidence="20">
    <location>
        <begin position="385"/>
        <end position="386"/>
    </location>
    <ligand>
        <name>acetyl-CoA</name>
        <dbReference type="ChEBI" id="CHEBI:57288"/>
    </ligand>
</feature>
<dbReference type="Gene3D" id="2.160.10.10">
    <property type="entry name" value="Hexapeptide repeat proteins"/>
    <property type="match status" value="1"/>
</dbReference>
<evidence type="ECO:0000256" key="3">
    <source>
        <dbReference type="ARBA" id="ARBA00005208"/>
    </source>
</evidence>
<organism evidence="23 24">
    <name type="scientific">Heliorestis convoluta</name>
    <dbReference type="NCBI Taxonomy" id="356322"/>
    <lineage>
        <taxon>Bacteria</taxon>
        <taxon>Bacillati</taxon>
        <taxon>Bacillota</taxon>
        <taxon>Clostridia</taxon>
        <taxon>Eubacteriales</taxon>
        <taxon>Heliobacteriaceae</taxon>
        <taxon>Heliorestis</taxon>
    </lineage>
</organism>
<dbReference type="GO" id="GO:0008360">
    <property type="term" value="P:regulation of cell shape"/>
    <property type="evidence" value="ECO:0007669"/>
    <property type="project" value="UniProtKB-KW"/>
</dbReference>
<feature type="binding site" evidence="20">
    <location>
        <position position="170"/>
    </location>
    <ligand>
        <name>UDP-N-acetyl-alpha-D-glucosamine</name>
        <dbReference type="ChEBI" id="CHEBI:57705"/>
    </ligand>
</feature>
<name>A0A5Q2N487_9FIRM</name>
<dbReference type="GO" id="GO:0005737">
    <property type="term" value="C:cytoplasm"/>
    <property type="evidence" value="ECO:0007669"/>
    <property type="project" value="UniProtKB-SubCell"/>
</dbReference>
<dbReference type="AlphaFoldDB" id="A0A5Q2N487"/>
<feature type="binding site" evidence="20">
    <location>
        <position position="332"/>
    </location>
    <ligand>
        <name>UDP-N-acetyl-alpha-D-glucosamine</name>
        <dbReference type="ChEBI" id="CHEBI:57705"/>
    </ligand>
</feature>
<dbReference type="EMBL" id="CP045875">
    <property type="protein sequence ID" value="QGG48699.1"/>
    <property type="molecule type" value="Genomic_DNA"/>
</dbReference>
<feature type="binding site" evidence="20">
    <location>
        <begin position="9"/>
        <end position="12"/>
    </location>
    <ligand>
        <name>UDP-N-acetyl-alpha-D-glucosamine</name>
        <dbReference type="ChEBI" id="CHEBI:57705"/>
    </ligand>
</feature>
<comment type="function">
    <text evidence="19 20">Catalyzes the last two sequential reactions in the de novo biosynthetic pathway for UDP-N-acetylglucosamine (UDP-GlcNAc). The C-terminal domain catalyzes the transfer of acetyl group from acetyl coenzyme A to glucosamine-1-phosphate (GlcN-1-P) to produce N-acetylglucosamine-1-phosphate (GlcNAc-1-P), which is converted into UDP-GlcNAc by the transfer of uridine 5-monophosphate (from uridine 5-triphosphate), a reaction catalyzed by the N-terminal domain.</text>
</comment>
<feature type="binding site" evidence="20">
    <location>
        <position position="379"/>
    </location>
    <ligand>
        <name>acetyl-CoA</name>
        <dbReference type="ChEBI" id="CHEBI:57288"/>
    </ligand>
</feature>
<dbReference type="InterPro" id="IPR005882">
    <property type="entry name" value="Bifunctional_GlmU"/>
</dbReference>
<comment type="similarity">
    <text evidence="5 20">In the N-terminal section; belongs to the N-acetylglucosamine-1-phosphate uridyltransferase family.</text>
</comment>
<dbReference type="InterPro" id="IPR029044">
    <property type="entry name" value="Nucleotide-diphossugar_trans"/>
</dbReference>
<dbReference type="GO" id="GO:0071555">
    <property type="term" value="P:cell wall organization"/>
    <property type="evidence" value="ECO:0007669"/>
    <property type="project" value="UniProtKB-KW"/>
</dbReference>
<dbReference type="GO" id="GO:0003977">
    <property type="term" value="F:UDP-N-acetylglucosamine diphosphorylase activity"/>
    <property type="evidence" value="ECO:0007669"/>
    <property type="project" value="UniProtKB-UniRule"/>
</dbReference>
<dbReference type="InterPro" id="IPR011004">
    <property type="entry name" value="Trimer_LpxA-like_sf"/>
</dbReference>
<evidence type="ECO:0000313" key="24">
    <source>
        <dbReference type="Proteomes" id="UP000366051"/>
    </source>
</evidence>
<feature type="binding site" evidence="20">
    <location>
        <position position="422"/>
    </location>
    <ligand>
        <name>acetyl-CoA</name>
        <dbReference type="ChEBI" id="CHEBI:57288"/>
    </ligand>
</feature>
<comment type="caution">
    <text evidence="20">Lacks conserved residue(s) required for the propagation of feature annotation.</text>
</comment>
<dbReference type="GO" id="GO:0009252">
    <property type="term" value="P:peptidoglycan biosynthetic process"/>
    <property type="evidence" value="ECO:0007669"/>
    <property type="project" value="UniProtKB-UniRule"/>
</dbReference>
<dbReference type="GO" id="GO:0000287">
    <property type="term" value="F:magnesium ion binding"/>
    <property type="evidence" value="ECO:0007669"/>
    <property type="project" value="UniProtKB-UniRule"/>
</dbReference>
<sequence length="460" mass="49426">MNKRTAIVLAAGKGTRMKSLRPKVLHEVAGQPLIAHVLEAIGACGVEKPVVVIGHGGEEVQAYLGEKALYAWQREQCGTGHAVMMAQDFLANDVETVMVLCGDTPLFQAKTLEALFLAHEKQGALATVLTAQMADPTGYGRIIRDDTGALLAIVEEKDGSPAQRAIKEINAGTYCFNKDALRKVLGQLRPNNAQGEYYLTDVLALLRQEGTVTAYQVDDASEVLGINNRQQLAEAERLMQQRLRAQWMDAGVTMIDPSSVWLHRQVTIEPDTVLYPQTFLEGTVTIGSGSVIGPGTRIKDSFIGAQVHIQNSIVLESQIGDGSTIGPFAYIRPGTRLEQDVKVGDFVEIKKSHIGKGSKVPHLSYVGDAIIGSDVNVGAGTITCNYDGENKFQSIVEDGVFIGSNSNLVAPVTIGAGAVIGAGSTITKNVPSGALAVERSRQVTKEGYQEIRRKKCCKKK</sequence>
<feature type="binding site" evidence="20">
    <location>
        <position position="227"/>
    </location>
    <ligand>
        <name>UDP-N-acetyl-alpha-D-glucosamine</name>
        <dbReference type="ChEBI" id="CHEBI:57705"/>
    </ligand>
</feature>
<evidence type="ECO:0000256" key="18">
    <source>
        <dbReference type="ARBA" id="ARBA00048493"/>
    </source>
</evidence>
<feature type="binding site" evidence="20">
    <location>
        <position position="376"/>
    </location>
    <ligand>
        <name>UDP-N-acetyl-alpha-D-glucosamine</name>
        <dbReference type="ChEBI" id="CHEBI:57705"/>
    </ligand>
</feature>
<evidence type="ECO:0000256" key="10">
    <source>
        <dbReference type="ARBA" id="ARBA00022737"/>
    </source>
</evidence>
<keyword evidence="6 20" id="KW-0963">Cytoplasm</keyword>
<protein>
    <recommendedName>
        <fullName evidence="20">Bifunctional protein GlmU</fullName>
    </recommendedName>
    <domain>
        <recommendedName>
            <fullName evidence="20">UDP-N-acetylglucosamine pyrophosphorylase</fullName>
            <ecNumber evidence="20">2.7.7.23</ecNumber>
        </recommendedName>
        <alternativeName>
            <fullName evidence="20">N-acetylglucosamine-1-phosphate uridyltransferase</fullName>
        </alternativeName>
    </domain>
    <domain>
        <recommendedName>
            <fullName evidence="20">Glucosamine-1-phosphate N-acetyltransferase</fullName>
            <ecNumber evidence="20">2.3.1.157</ecNumber>
        </recommendedName>
    </domain>
</protein>
<feature type="region of interest" description="Linker" evidence="20">
    <location>
        <begin position="230"/>
        <end position="250"/>
    </location>
</feature>
<dbReference type="InterPro" id="IPR005835">
    <property type="entry name" value="NTP_transferase_dom"/>
</dbReference>
<dbReference type="CDD" id="cd02540">
    <property type="entry name" value="GT2_GlmU_N_bac"/>
    <property type="match status" value="1"/>
</dbReference>
<dbReference type="HAMAP" id="MF_01631">
    <property type="entry name" value="GlmU"/>
    <property type="match status" value="1"/>
</dbReference>
<dbReference type="GO" id="GO:0019134">
    <property type="term" value="F:glucosamine-1-phosphate N-acetyltransferase activity"/>
    <property type="evidence" value="ECO:0007669"/>
    <property type="project" value="UniProtKB-UniRule"/>
</dbReference>
<evidence type="ECO:0000256" key="2">
    <source>
        <dbReference type="ARBA" id="ARBA00005166"/>
    </source>
</evidence>
<feature type="binding site" evidence="20">
    <location>
        <position position="155"/>
    </location>
    <ligand>
        <name>UDP-N-acetyl-alpha-D-glucosamine</name>
        <dbReference type="ChEBI" id="CHEBI:57705"/>
    </ligand>
</feature>
<feature type="region of interest" description="N-acetyltransferase" evidence="20">
    <location>
        <begin position="251"/>
        <end position="460"/>
    </location>
</feature>
<accession>A0A5Q2N487</accession>
<dbReference type="InterPro" id="IPR001451">
    <property type="entry name" value="Hexapep"/>
</dbReference>
<dbReference type="InterPro" id="IPR056729">
    <property type="entry name" value="GMPPB_C"/>
</dbReference>
<feature type="binding site" evidence="20">
    <location>
        <position position="365"/>
    </location>
    <ligand>
        <name>UDP-N-acetyl-alpha-D-glucosamine</name>
        <dbReference type="ChEBI" id="CHEBI:57705"/>
    </ligand>
</feature>
<keyword evidence="14 20" id="KW-0511">Multifunctional enzyme</keyword>
<dbReference type="Pfam" id="PF00483">
    <property type="entry name" value="NTP_transferase"/>
    <property type="match status" value="1"/>
</dbReference>
<evidence type="ECO:0000313" key="23">
    <source>
        <dbReference type="EMBL" id="QGG48699.1"/>
    </source>
</evidence>
<dbReference type="KEGG" id="hcv:FTV88_2606"/>
<dbReference type="EC" id="2.3.1.157" evidence="20"/>
<dbReference type="SUPFAM" id="SSF51161">
    <property type="entry name" value="Trimeric LpxA-like enzymes"/>
    <property type="match status" value="1"/>
</dbReference>
<dbReference type="CDD" id="cd03353">
    <property type="entry name" value="LbH_GlmU_C"/>
    <property type="match status" value="1"/>
</dbReference>
<dbReference type="OrthoDB" id="9775031at2"/>
<comment type="catalytic activity">
    <reaction evidence="18 20">
        <text>N-acetyl-alpha-D-glucosamine 1-phosphate + UTP + H(+) = UDP-N-acetyl-alpha-D-glucosamine + diphosphate</text>
        <dbReference type="Rhea" id="RHEA:13509"/>
        <dbReference type="ChEBI" id="CHEBI:15378"/>
        <dbReference type="ChEBI" id="CHEBI:33019"/>
        <dbReference type="ChEBI" id="CHEBI:46398"/>
        <dbReference type="ChEBI" id="CHEBI:57705"/>
        <dbReference type="ChEBI" id="CHEBI:57776"/>
        <dbReference type="EC" id="2.7.7.23"/>
    </reaction>
</comment>
<dbReference type="Proteomes" id="UP000366051">
    <property type="component" value="Chromosome"/>
</dbReference>
<dbReference type="EC" id="2.7.7.23" evidence="20"/>
<evidence type="ECO:0000256" key="15">
    <source>
        <dbReference type="ARBA" id="ARBA00023315"/>
    </source>
</evidence>
<dbReference type="GO" id="GO:0006048">
    <property type="term" value="P:UDP-N-acetylglucosamine biosynthetic process"/>
    <property type="evidence" value="ECO:0007669"/>
    <property type="project" value="UniProtKB-UniPathway"/>
</dbReference>
<dbReference type="SUPFAM" id="SSF53448">
    <property type="entry name" value="Nucleotide-diphospho-sugar transferases"/>
    <property type="match status" value="1"/>
</dbReference>
<comment type="subunit">
    <text evidence="20">Homotrimer.</text>
</comment>
<feature type="active site" description="Proton acceptor" evidence="20">
    <location>
        <position position="362"/>
    </location>
</feature>
<comment type="similarity">
    <text evidence="4 20">In the C-terminal section; belongs to the transferase hexapeptide repeat family.</text>
</comment>
<dbReference type="NCBIfam" id="TIGR01173">
    <property type="entry name" value="glmU"/>
    <property type="match status" value="1"/>
</dbReference>
<proteinExistence type="inferred from homology"/>
<dbReference type="GO" id="GO:0009245">
    <property type="term" value="P:lipid A biosynthetic process"/>
    <property type="evidence" value="ECO:0007669"/>
    <property type="project" value="UniProtKB-UniRule"/>
</dbReference>
<evidence type="ECO:0000256" key="14">
    <source>
        <dbReference type="ARBA" id="ARBA00023268"/>
    </source>
</evidence>
<dbReference type="InterPro" id="IPR038009">
    <property type="entry name" value="GlmU_C_LbH"/>
</dbReference>
<dbReference type="InterPro" id="IPR018357">
    <property type="entry name" value="Hexapep_transf_CS"/>
</dbReference>
<feature type="binding site" evidence="20">
    <location>
        <position position="140"/>
    </location>
    <ligand>
        <name>UDP-N-acetyl-alpha-D-glucosamine</name>
        <dbReference type="ChEBI" id="CHEBI:57705"/>
    </ligand>
</feature>
<evidence type="ECO:0000259" key="22">
    <source>
        <dbReference type="Pfam" id="PF25087"/>
    </source>
</evidence>
<dbReference type="PROSITE" id="PS00101">
    <property type="entry name" value="HEXAPEP_TRANSFERASES"/>
    <property type="match status" value="1"/>
</dbReference>
<dbReference type="PANTHER" id="PTHR43584">
    <property type="entry name" value="NUCLEOTIDYL TRANSFERASE"/>
    <property type="match status" value="1"/>
</dbReference>
<evidence type="ECO:0000256" key="13">
    <source>
        <dbReference type="ARBA" id="ARBA00022984"/>
    </source>
</evidence>
<keyword evidence="15 20" id="KW-0012">Acyltransferase</keyword>
<evidence type="ECO:0000256" key="6">
    <source>
        <dbReference type="ARBA" id="ARBA00022490"/>
    </source>
</evidence>
<evidence type="ECO:0000256" key="1">
    <source>
        <dbReference type="ARBA" id="ARBA00004496"/>
    </source>
</evidence>
<evidence type="ECO:0000256" key="19">
    <source>
        <dbReference type="ARBA" id="ARBA00049628"/>
    </source>
</evidence>
<keyword evidence="16 20" id="KW-0961">Cell wall biogenesis/degradation</keyword>
<keyword evidence="13 20" id="KW-0573">Peptidoglycan synthesis</keyword>
<evidence type="ECO:0000256" key="11">
    <source>
        <dbReference type="ARBA" id="ARBA00022842"/>
    </source>
</evidence>
<comment type="pathway">
    <text evidence="20">Bacterial outer membrane biogenesis; LPS lipid A biosynthesis.</text>
</comment>